<dbReference type="GO" id="GO:0002758">
    <property type="term" value="P:innate immune response-activating signaling pathway"/>
    <property type="evidence" value="ECO:0007669"/>
    <property type="project" value="UniProtKB-ARBA"/>
</dbReference>
<dbReference type="PANTHER" id="PTHR23155:SF1116">
    <property type="entry name" value="OS12G0273300 PROTEIN"/>
    <property type="match status" value="1"/>
</dbReference>
<dbReference type="AlphaFoldDB" id="A0AAD8T5A7"/>
<dbReference type="Pfam" id="PF23559">
    <property type="entry name" value="WHD_DRP"/>
    <property type="match status" value="1"/>
</dbReference>
<reference evidence="11" key="1">
    <citation type="submission" date="2023-07" db="EMBL/GenBank/DDBJ databases">
        <title>A chromosome-level genome assembly of Lolium multiflorum.</title>
        <authorList>
            <person name="Chen Y."/>
            <person name="Copetti D."/>
            <person name="Kolliker R."/>
            <person name="Studer B."/>
        </authorList>
    </citation>
    <scope>NUCLEOTIDE SEQUENCE</scope>
    <source>
        <strain evidence="11">02402/16</strain>
        <tissue evidence="11">Leaf</tissue>
    </source>
</reference>
<evidence type="ECO:0000256" key="1">
    <source>
        <dbReference type="ARBA" id="ARBA00008894"/>
    </source>
</evidence>
<dbReference type="GO" id="GO:0009626">
    <property type="term" value="P:plant-type hypersensitive response"/>
    <property type="evidence" value="ECO:0007669"/>
    <property type="project" value="UniProtKB-ARBA"/>
</dbReference>
<name>A0AAD8T5A7_LOLMU</name>
<keyword evidence="12" id="KW-1185">Reference proteome</keyword>
<evidence type="ECO:0000256" key="2">
    <source>
        <dbReference type="ARBA" id="ARBA00022614"/>
    </source>
</evidence>
<dbReference type="GO" id="GO:0042742">
    <property type="term" value="P:defense response to bacterium"/>
    <property type="evidence" value="ECO:0007669"/>
    <property type="project" value="UniProtKB-ARBA"/>
</dbReference>
<dbReference type="Gene3D" id="1.10.8.430">
    <property type="entry name" value="Helical domain of apoptotic protease-activating factors"/>
    <property type="match status" value="1"/>
</dbReference>
<evidence type="ECO:0000313" key="11">
    <source>
        <dbReference type="EMBL" id="KAK1669725.1"/>
    </source>
</evidence>
<dbReference type="GO" id="GO:0043531">
    <property type="term" value="F:ADP binding"/>
    <property type="evidence" value="ECO:0007669"/>
    <property type="project" value="InterPro"/>
</dbReference>
<dbReference type="InterPro" id="IPR032675">
    <property type="entry name" value="LRR_dom_sf"/>
</dbReference>
<feature type="domain" description="Disease resistance N-terminal" evidence="8">
    <location>
        <begin position="7"/>
        <end position="96"/>
    </location>
</feature>
<protein>
    <submittedName>
        <fullName evidence="11">Uncharacterized protein</fullName>
    </submittedName>
</protein>
<keyword evidence="6" id="KW-0175">Coiled coil</keyword>
<feature type="domain" description="NB-ARC" evidence="7">
    <location>
        <begin position="200"/>
        <end position="356"/>
    </location>
</feature>
<dbReference type="FunFam" id="1.10.10.10:FF:000322">
    <property type="entry name" value="Probable disease resistance protein At1g63360"/>
    <property type="match status" value="1"/>
</dbReference>
<accession>A0AAD8T5A7</accession>
<sequence length="925" mass="104615">MEIAMVAIRPLLPKLGNLLVGEFTLENRVRKRIESLLMELTLMHAALRKVAKVPHEQLDEGVKIWAGNIKELSYHMEDIIDGYMLHVGDGGEPTNPKNKVKKLAKKTRKLFKKRKNLHRISHALEEAVGQAKQLAELRQRYEQDIRYIGASVNADATGVSVDPRVMALYTDVTELVGIAEAQDELVTMLLVGDGWSKHPLKTVSIVGFGGLGKTTLAKAAYEKIKVQFDCDAFVSISRNPDMKKVFKDILYELDKNKYASISNATLDQRQLIDVIIDFLTNKRYLIVIDDIWDEKAWQLMKCAFSKNSIGSRLITTTRIVSVSEACCSSRDDIYRMKPLTGDASRRLFQKRVFSNEEWCPPEFVQVSKGILHKCGGIPLAIISIASLLASNRQIKTKDQWYALLNSIGRGLTEDHSVEEMKKILLFSYYDLPSYLKPCLLYLSIFPEDQIIMRGKLVWKWISEGFVYSEIQETSLYELGDSYFSELVNRSMIQPIGIDDEEKVKACRVHDMVLDLICSLASEENFVTILDGTERKLTNLQSKARRLSIQNSKVNMATISMTKVRSLTVFTNDIVQQLHKVSTFQVLRLLDLEHSPISDTAYVGNLLHLRYLGLKYNGLEELPMEIGKLPLLQTLHISGNSKKELPSSIVRLRNLMCLCVGGGMKLPFGIGNLTSLEVLVGPVVACTFNHHLVKELGHLTRLRVLQFLWENLDESMCKAMVESLNNLRKLEVLDIYIKGGHVDLVREGWVPPPQLRKLSFNTPYCQFLTLPGWINPCSLHILSYLKISLDEVRSEDIQIIGMLPALRYLVLWVDDSVLEKDMVEIFVVTPDSFPCVTECHFNYIPAVPSIFPQGAAPRLKHLEFTFPAMWISRGDIDLDMRHLPSLENVDVVLSKYGATDVEVKEANAALRGAAADHPNHPCISIY</sequence>
<feature type="domain" description="Disease resistance R13L4/SHOC-2-like LRR" evidence="10">
    <location>
        <begin position="562"/>
        <end position="921"/>
    </location>
</feature>
<dbReference type="InterPro" id="IPR044974">
    <property type="entry name" value="Disease_R_plants"/>
</dbReference>
<dbReference type="Gene3D" id="3.80.10.10">
    <property type="entry name" value="Ribonuclease Inhibitor"/>
    <property type="match status" value="1"/>
</dbReference>
<evidence type="ECO:0000259" key="10">
    <source>
        <dbReference type="Pfam" id="PF23598"/>
    </source>
</evidence>
<dbReference type="Pfam" id="PF00931">
    <property type="entry name" value="NB-ARC"/>
    <property type="match status" value="1"/>
</dbReference>
<proteinExistence type="inferred from homology"/>
<dbReference type="InterPro" id="IPR002182">
    <property type="entry name" value="NB-ARC"/>
</dbReference>
<dbReference type="InterPro" id="IPR038005">
    <property type="entry name" value="RX-like_CC"/>
</dbReference>
<dbReference type="InterPro" id="IPR055414">
    <property type="entry name" value="LRR_R13L4/SHOC2-like"/>
</dbReference>
<dbReference type="CDD" id="cd14798">
    <property type="entry name" value="RX-CC_like"/>
    <property type="match status" value="1"/>
</dbReference>
<dbReference type="SUPFAM" id="SSF52540">
    <property type="entry name" value="P-loop containing nucleoside triphosphate hydrolases"/>
    <property type="match status" value="1"/>
</dbReference>
<keyword evidence="4" id="KW-0547">Nucleotide-binding</keyword>
<keyword evidence="5" id="KW-0611">Plant defense</keyword>
<organism evidence="11 12">
    <name type="scientific">Lolium multiflorum</name>
    <name type="common">Italian ryegrass</name>
    <name type="synonym">Lolium perenne subsp. multiflorum</name>
    <dbReference type="NCBI Taxonomy" id="4521"/>
    <lineage>
        <taxon>Eukaryota</taxon>
        <taxon>Viridiplantae</taxon>
        <taxon>Streptophyta</taxon>
        <taxon>Embryophyta</taxon>
        <taxon>Tracheophyta</taxon>
        <taxon>Spermatophyta</taxon>
        <taxon>Magnoliopsida</taxon>
        <taxon>Liliopsida</taxon>
        <taxon>Poales</taxon>
        <taxon>Poaceae</taxon>
        <taxon>BOP clade</taxon>
        <taxon>Pooideae</taxon>
        <taxon>Poodae</taxon>
        <taxon>Poeae</taxon>
        <taxon>Poeae Chloroplast Group 2 (Poeae type)</taxon>
        <taxon>Loliodinae</taxon>
        <taxon>Loliinae</taxon>
        <taxon>Lolium</taxon>
    </lineage>
</organism>
<dbReference type="InterPro" id="IPR058922">
    <property type="entry name" value="WHD_DRP"/>
</dbReference>
<evidence type="ECO:0000259" key="8">
    <source>
        <dbReference type="Pfam" id="PF18052"/>
    </source>
</evidence>
<dbReference type="PANTHER" id="PTHR23155">
    <property type="entry name" value="DISEASE RESISTANCE PROTEIN RP"/>
    <property type="match status" value="1"/>
</dbReference>
<comment type="caution">
    <text evidence="11">The sequence shown here is derived from an EMBL/GenBank/DDBJ whole genome shotgun (WGS) entry which is preliminary data.</text>
</comment>
<evidence type="ECO:0000256" key="4">
    <source>
        <dbReference type="ARBA" id="ARBA00022741"/>
    </source>
</evidence>
<dbReference type="InterPro" id="IPR036388">
    <property type="entry name" value="WH-like_DNA-bd_sf"/>
</dbReference>
<dbReference type="Pfam" id="PF23598">
    <property type="entry name" value="LRR_14"/>
    <property type="match status" value="1"/>
</dbReference>
<dbReference type="InterPro" id="IPR042197">
    <property type="entry name" value="Apaf_helical"/>
</dbReference>
<keyword evidence="2" id="KW-0433">Leucine-rich repeat</keyword>
<gene>
    <name evidence="11" type="ORF">QYE76_057884</name>
</gene>
<dbReference type="Gene3D" id="3.40.50.300">
    <property type="entry name" value="P-loop containing nucleotide triphosphate hydrolases"/>
    <property type="match status" value="1"/>
</dbReference>
<dbReference type="Gene3D" id="1.10.10.10">
    <property type="entry name" value="Winged helix-like DNA-binding domain superfamily/Winged helix DNA-binding domain"/>
    <property type="match status" value="1"/>
</dbReference>
<feature type="domain" description="Disease resistance protein winged helix" evidence="9">
    <location>
        <begin position="444"/>
        <end position="516"/>
    </location>
</feature>
<dbReference type="InterPro" id="IPR027417">
    <property type="entry name" value="P-loop_NTPase"/>
</dbReference>
<dbReference type="SUPFAM" id="SSF52047">
    <property type="entry name" value="RNI-like"/>
    <property type="match status" value="1"/>
</dbReference>
<dbReference type="PRINTS" id="PR00364">
    <property type="entry name" value="DISEASERSIST"/>
</dbReference>
<dbReference type="Proteomes" id="UP001231189">
    <property type="component" value="Unassembled WGS sequence"/>
</dbReference>
<keyword evidence="3" id="KW-0677">Repeat</keyword>
<dbReference type="InterPro" id="IPR041118">
    <property type="entry name" value="Rx_N"/>
</dbReference>
<evidence type="ECO:0000259" key="7">
    <source>
        <dbReference type="Pfam" id="PF00931"/>
    </source>
</evidence>
<dbReference type="EMBL" id="JAUUTY010000003">
    <property type="protein sequence ID" value="KAK1669725.1"/>
    <property type="molecule type" value="Genomic_DNA"/>
</dbReference>
<dbReference type="Pfam" id="PF18052">
    <property type="entry name" value="Rx_N"/>
    <property type="match status" value="1"/>
</dbReference>
<evidence type="ECO:0000256" key="6">
    <source>
        <dbReference type="ARBA" id="ARBA00023054"/>
    </source>
</evidence>
<evidence type="ECO:0000256" key="3">
    <source>
        <dbReference type="ARBA" id="ARBA00022737"/>
    </source>
</evidence>
<evidence type="ECO:0000259" key="9">
    <source>
        <dbReference type="Pfam" id="PF23559"/>
    </source>
</evidence>
<evidence type="ECO:0000313" key="12">
    <source>
        <dbReference type="Proteomes" id="UP001231189"/>
    </source>
</evidence>
<evidence type="ECO:0000256" key="5">
    <source>
        <dbReference type="ARBA" id="ARBA00022821"/>
    </source>
</evidence>
<comment type="similarity">
    <text evidence="1">Belongs to the disease resistance NB-LRR family.</text>
</comment>
<dbReference type="Gene3D" id="1.20.5.4130">
    <property type="match status" value="1"/>
</dbReference>